<sequence length="96" mass="10743">MMLSTSELPLAYYLRRKNKDVPHALAARIIEIPADPGPHGLLHDLHGYENGAAFARDLDAAMGRHHGTLLPASKIRSRPRSYRLDRSKLMDTERSG</sequence>
<protein>
    <submittedName>
        <fullName evidence="2">Uncharacterized protein</fullName>
    </submittedName>
</protein>
<evidence type="ECO:0000256" key="1">
    <source>
        <dbReference type="SAM" id="MobiDB-lite"/>
    </source>
</evidence>
<keyword evidence="2" id="KW-0614">Plasmid</keyword>
<evidence type="ECO:0000313" key="2">
    <source>
        <dbReference type="EMBL" id="QDY70444.1"/>
    </source>
</evidence>
<dbReference type="Proteomes" id="UP000318483">
    <property type="component" value="Plasmid unnamed1"/>
</dbReference>
<dbReference type="KEGG" id="lit:FPZ52_12075"/>
<gene>
    <name evidence="2" type="ORF">FPZ52_12075</name>
</gene>
<dbReference type="OrthoDB" id="784829at2"/>
<proteinExistence type="predicted"/>
<dbReference type="RefSeq" id="WP_146365862.1">
    <property type="nucleotide sequence ID" value="NZ_CP042262.1"/>
</dbReference>
<geneLocation type="plasmid" evidence="2 3">
    <name>unnamed1</name>
</geneLocation>
<accession>A0A5B8IXJ7</accession>
<feature type="region of interest" description="Disordered" evidence="1">
    <location>
        <begin position="71"/>
        <end position="96"/>
    </location>
</feature>
<reference evidence="2 3" key="1">
    <citation type="submission" date="2019-07" db="EMBL/GenBank/DDBJ databases">
        <title>Litoreibacter alkalisoli sp. nov., isolated from saline-alkaline soil.</title>
        <authorList>
            <person name="Wang S."/>
            <person name="Xu L."/>
            <person name="Xing Y.-T."/>
            <person name="Sun J.-Q."/>
        </authorList>
    </citation>
    <scope>NUCLEOTIDE SEQUENCE [LARGE SCALE GENOMIC DNA]</scope>
    <source>
        <strain evidence="2 3">LN3S51</strain>
        <plasmid evidence="2 3">unnamed1</plasmid>
    </source>
</reference>
<keyword evidence="3" id="KW-1185">Reference proteome</keyword>
<evidence type="ECO:0000313" key="3">
    <source>
        <dbReference type="Proteomes" id="UP000318483"/>
    </source>
</evidence>
<organism evidence="2 3">
    <name type="scientific">Qingshengfaniella alkalisoli</name>
    <dbReference type="NCBI Taxonomy" id="2599296"/>
    <lineage>
        <taxon>Bacteria</taxon>
        <taxon>Pseudomonadati</taxon>
        <taxon>Pseudomonadota</taxon>
        <taxon>Alphaproteobacteria</taxon>
        <taxon>Rhodobacterales</taxon>
        <taxon>Paracoccaceae</taxon>
        <taxon>Qingshengfaniella</taxon>
    </lineage>
</organism>
<name>A0A5B8IXJ7_9RHOB</name>
<dbReference type="AlphaFoldDB" id="A0A5B8IXJ7"/>
<feature type="compositionally biased region" description="Basic and acidic residues" evidence="1">
    <location>
        <begin position="82"/>
        <end position="96"/>
    </location>
</feature>
<dbReference type="EMBL" id="CP042262">
    <property type="protein sequence ID" value="QDY70444.1"/>
    <property type="molecule type" value="Genomic_DNA"/>
</dbReference>